<proteinExistence type="predicted"/>
<dbReference type="AlphaFoldDB" id="A0A8A4TVA0"/>
<organism evidence="1 2">
    <name type="scientific">Sulfidibacter corallicola</name>
    <dbReference type="NCBI Taxonomy" id="2818388"/>
    <lineage>
        <taxon>Bacteria</taxon>
        <taxon>Pseudomonadati</taxon>
        <taxon>Acidobacteriota</taxon>
        <taxon>Holophagae</taxon>
        <taxon>Acanthopleuribacterales</taxon>
        <taxon>Acanthopleuribacteraceae</taxon>
        <taxon>Sulfidibacter</taxon>
    </lineage>
</organism>
<sequence>MTTRNPIVSHEAWITARKELLAKEKEFVRLRDQLTRQVRELPWEPVDKDYRFEGPNGPVTLNDLFGSKNQLIVYHFMFGPDWEEGCKSCSFLMDHVAPSAVHMADRGVALALVSRAPMAKLTAFQRRMGWQVNWVSSFGTDFNGDYQVTATEAKVASGDYQYNYRPNTSEANTELPGLSVFAKDEDGRIYHTYSTYARGLDSFIGAYRLLDVVPQGRNEAGLSYPMEWIRHRDKYANAPDANAKVCH</sequence>
<gene>
    <name evidence="1" type="ORF">J3U87_33140</name>
</gene>
<evidence type="ECO:0000313" key="2">
    <source>
        <dbReference type="Proteomes" id="UP000663929"/>
    </source>
</evidence>
<dbReference type="EMBL" id="CP071793">
    <property type="protein sequence ID" value="QTD50455.1"/>
    <property type="molecule type" value="Genomic_DNA"/>
</dbReference>
<protein>
    <submittedName>
        <fullName evidence="1">Thioredoxin family protein</fullName>
    </submittedName>
</protein>
<reference evidence="1" key="1">
    <citation type="submission" date="2021-03" db="EMBL/GenBank/DDBJ databases">
        <title>Acanthopleuribacteraceae sp. M133.</title>
        <authorList>
            <person name="Wang G."/>
        </authorList>
    </citation>
    <scope>NUCLEOTIDE SEQUENCE</scope>
    <source>
        <strain evidence="1">M133</strain>
    </source>
</reference>
<name>A0A8A4TVA0_SULCO</name>
<dbReference type="InterPro" id="IPR036249">
    <property type="entry name" value="Thioredoxin-like_sf"/>
</dbReference>
<dbReference type="RefSeq" id="WP_237380164.1">
    <property type="nucleotide sequence ID" value="NZ_CP071793.1"/>
</dbReference>
<dbReference type="Gene3D" id="3.40.30.10">
    <property type="entry name" value="Glutaredoxin"/>
    <property type="match status" value="1"/>
</dbReference>
<dbReference type="KEGG" id="scor:J3U87_33140"/>
<dbReference type="Proteomes" id="UP000663929">
    <property type="component" value="Chromosome"/>
</dbReference>
<keyword evidence="2" id="KW-1185">Reference proteome</keyword>
<accession>A0A8A4TVA0</accession>
<evidence type="ECO:0000313" key="1">
    <source>
        <dbReference type="EMBL" id="QTD50455.1"/>
    </source>
</evidence>
<dbReference type="Pfam" id="PF05988">
    <property type="entry name" value="DUF899"/>
    <property type="match status" value="1"/>
</dbReference>
<dbReference type="SUPFAM" id="SSF52833">
    <property type="entry name" value="Thioredoxin-like"/>
    <property type="match status" value="1"/>
</dbReference>
<dbReference type="InterPro" id="IPR010296">
    <property type="entry name" value="DUF899_thioredox"/>
</dbReference>